<feature type="domain" description="UvrD-like helicase C-terminal" evidence="2">
    <location>
        <begin position="149"/>
        <end position="197"/>
    </location>
</feature>
<protein>
    <submittedName>
        <fullName evidence="3">TrwC protein</fullName>
    </submittedName>
</protein>
<accession>T1BWM4</accession>
<dbReference type="Gene3D" id="2.30.30.940">
    <property type="match status" value="1"/>
</dbReference>
<dbReference type="InterPro" id="IPR027785">
    <property type="entry name" value="UvrD-like_helicase_C"/>
</dbReference>
<sequence>RDLREVAVLDSKQWTATQRADAARYQPGDRIEWGRAYQGGPGKGEITSVVSVRDGGITVERENGTQWAFDPRQLTRFEVHDAKALEIGAGAKIVTRGPIQAQRDDGSTLRLPTGSTLTVTGHDAQHLHVRDAHGHVLKLDTTRALRLDHAYAMTADQAQGKTADVAIAWMRSSQQNVSTLDRLYVALSRARDSAVLVTDNTEKLAARLQMNRSGNETALTPTATRAAVERGALGEAIAQRTETRDHDAGRVATAPTAERNPDAHGRLQSMLDTARQREGASLEHSASGREWGASR</sequence>
<dbReference type="SUPFAM" id="SSF52540">
    <property type="entry name" value="P-loop containing nucleoside triphosphate hydrolases"/>
    <property type="match status" value="1"/>
</dbReference>
<evidence type="ECO:0000259" key="2">
    <source>
        <dbReference type="Pfam" id="PF13538"/>
    </source>
</evidence>
<dbReference type="Gene3D" id="3.40.50.300">
    <property type="entry name" value="P-loop containing nucleotide triphosphate hydrolases"/>
    <property type="match status" value="1"/>
</dbReference>
<evidence type="ECO:0000256" key="1">
    <source>
        <dbReference type="SAM" id="MobiDB-lite"/>
    </source>
</evidence>
<feature type="region of interest" description="Disordered" evidence="1">
    <location>
        <begin position="242"/>
        <end position="295"/>
    </location>
</feature>
<proteinExistence type="predicted"/>
<organism evidence="3">
    <name type="scientific">mine drainage metagenome</name>
    <dbReference type="NCBI Taxonomy" id="410659"/>
    <lineage>
        <taxon>unclassified sequences</taxon>
        <taxon>metagenomes</taxon>
        <taxon>ecological metagenomes</taxon>
    </lineage>
</organism>
<evidence type="ECO:0000313" key="3">
    <source>
        <dbReference type="EMBL" id="EQD74297.1"/>
    </source>
</evidence>
<dbReference type="InterPro" id="IPR027417">
    <property type="entry name" value="P-loop_NTPase"/>
</dbReference>
<comment type="caution">
    <text evidence="3">The sequence shown here is derived from an EMBL/GenBank/DDBJ whole genome shotgun (WGS) entry which is preliminary data.</text>
</comment>
<feature type="non-terminal residue" evidence="3">
    <location>
        <position position="1"/>
    </location>
</feature>
<gene>
    <name evidence="3" type="ORF">B1B_02750</name>
</gene>
<dbReference type="EMBL" id="AUZY01001654">
    <property type="protein sequence ID" value="EQD74297.1"/>
    <property type="molecule type" value="Genomic_DNA"/>
</dbReference>
<reference evidence="3" key="1">
    <citation type="submission" date="2013-08" db="EMBL/GenBank/DDBJ databases">
        <authorList>
            <person name="Mendez C."/>
            <person name="Richter M."/>
            <person name="Ferrer M."/>
            <person name="Sanchez J."/>
        </authorList>
    </citation>
    <scope>NUCLEOTIDE SEQUENCE</scope>
</reference>
<dbReference type="AlphaFoldDB" id="T1BWM4"/>
<dbReference type="Pfam" id="PF13538">
    <property type="entry name" value="UvrD_C_2"/>
    <property type="match status" value="1"/>
</dbReference>
<reference evidence="3" key="2">
    <citation type="journal article" date="2014" name="ISME J.">
        <title>Microbial stratification in low pH oxic and suboxic macroscopic growths along an acid mine drainage.</title>
        <authorList>
            <person name="Mendez-Garcia C."/>
            <person name="Mesa V."/>
            <person name="Sprenger R.R."/>
            <person name="Richter M."/>
            <person name="Diez M.S."/>
            <person name="Solano J."/>
            <person name="Bargiela R."/>
            <person name="Golyshina O.V."/>
            <person name="Manteca A."/>
            <person name="Ramos J.L."/>
            <person name="Gallego J.R."/>
            <person name="Llorente I."/>
            <person name="Martins Dos Santos V.A."/>
            <person name="Jensen O.N."/>
            <person name="Pelaez A.I."/>
            <person name="Sanchez J."/>
            <person name="Ferrer M."/>
        </authorList>
    </citation>
    <scope>NUCLEOTIDE SEQUENCE</scope>
</reference>
<name>T1BWM4_9ZZZZ</name>